<keyword evidence="5" id="KW-1185">Reference proteome</keyword>
<sequence length="307" mass="32942">MASFVRHTLFDVSGLVAVITGGGTGTYKSIHPYPFRIRIGLAMARGLEANGAKVYIVGRRMDKLQEAASMGIHGNIIPIQGDVTSKSSLAAVAAHIKAETGYVNLFIANSGILGPNYPELLPKKDGEVPSIEEVQKALWAPSMEELAEAYTVNVIGVQYTATAFLELLDRGNKVGNVRQTSQILVTSSIGAFYRAWQQAGMAYLTSKAAVTHMTKALASYLVQYRIRVNAIAPGTFRSELMVAMLGDEDFTVEGSMPATMQPLRRVGRDEEIAGTVLYYASEAGAFCSGTIHVIDGGRLGIQPGSTY</sequence>
<dbReference type="Gene3D" id="3.40.50.720">
    <property type="entry name" value="NAD(P)-binding Rossmann-like Domain"/>
    <property type="match status" value="1"/>
</dbReference>
<reference evidence="4" key="2">
    <citation type="journal article" date="2023" name="IMA Fungus">
        <title>Comparative genomic study of the Penicillium genus elucidates a diverse pangenome and 15 lateral gene transfer events.</title>
        <authorList>
            <person name="Petersen C."/>
            <person name="Sorensen T."/>
            <person name="Nielsen M.R."/>
            <person name="Sondergaard T.E."/>
            <person name="Sorensen J.L."/>
            <person name="Fitzpatrick D.A."/>
            <person name="Frisvad J.C."/>
            <person name="Nielsen K.L."/>
        </authorList>
    </citation>
    <scope>NUCLEOTIDE SEQUENCE</scope>
    <source>
        <strain evidence="4">IBT 30069</strain>
    </source>
</reference>
<protein>
    <submittedName>
        <fullName evidence="4">NAD(P)-binding Rossmann-fold containing protein</fullName>
    </submittedName>
</protein>
<name>A0A9W9KD25_9EURO</name>
<dbReference type="GO" id="GO:0016491">
    <property type="term" value="F:oxidoreductase activity"/>
    <property type="evidence" value="ECO:0007669"/>
    <property type="project" value="UniProtKB-KW"/>
</dbReference>
<proteinExistence type="inferred from homology"/>
<organism evidence="4 5">
    <name type="scientific">Penicillium angulare</name>
    <dbReference type="NCBI Taxonomy" id="116970"/>
    <lineage>
        <taxon>Eukaryota</taxon>
        <taxon>Fungi</taxon>
        <taxon>Dikarya</taxon>
        <taxon>Ascomycota</taxon>
        <taxon>Pezizomycotina</taxon>
        <taxon>Eurotiomycetes</taxon>
        <taxon>Eurotiomycetidae</taxon>
        <taxon>Eurotiales</taxon>
        <taxon>Aspergillaceae</taxon>
        <taxon>Penicillium</taxon>
    </lineage>
</organism>
<gene>
    <name evidence="4" type="ORF">N7456_006629</name>
</gene>
<reference evidence="4" key="1">
    <citation type="submission" date="2022-11" db="EMBL/GenBank/DDBJ databases">
        <authorList>
            <person name="Petersen C."/>
        </authorList>
    </citation>
    <scope>NUCLEOTIDE SEQUENCE</scope>
    <source>
        <strain evidence="4">IBT 30069</strain>
    </source>
</reference>
<dbReference type="InterPro" id="IPR052178">
    <property type="entry name" value="Sec_Metab_Biosynth_SDR"/>
</dbReference>
<dbReference type="PANTHER" id="PTHR43618">
    <property type="entry name" value="7-ALPHA-HYDROXYSTEROID DEHYDROGENASE"/>
    <property type="match status" value="1"/>
</dbReference>
<dbReference type="EMBL" id="JAPQKH010000004">
    <property type="protein sequence ID" value="KAJ5100577.1"/>
    <property type="molecule type" value="Genomic_DNA"/>
</dbReference>
<accession>A0A9W9KD25</accession>
<dbReference type="SUPFAM" id="SSF51735">
    <property type="entry name" value="NAD(P)-binding Rossmann-fold domains"/>
    <property type="match status" value="1"/>
</dbReference>
<comment type="caution">
    <text evidence="4">The sequence shown here is derived from an EMBL/GenBank/DDBJ whole genome shotgun (WGS) entry which is preliminary data.</text>
</comment>
<dbReference type="Pfam" id="PF13561">
    <property type="entry name" value="adh_short_C2"/>
    <property type="match status" value="1"/>
</dbReference>
<dbReference type="CDD" id="cd05233">
    <property type="entry name" value="SDR_c"/>
    <property type="match status" value="1"/>
</dbReference>
<dbReference type="PANTHER" id="PTHR43618:SF18">
    <property type="entry name" value="SHORT CHAIN DEHYDROGENASE_REDUCTASE FAMILY (AFU_ORTHOLOGUE AFUA_5G12480)"/>
    <property type="match status" value="1"/>
</dbReference>
<comment type="similarity">
    <text evidence="1">Belongs to the short-chain dehydrogenases/reductases (SDR) family.</text>
</comment>
<evidence type="ECO:0000313" key="4">
    <source>
        <dbReference type="EMBL" id="KAJ5100577.1"/>
    </source>
</evidence>
<evidence type="ECO:0000256" key="2">
    <source>
        <dbReference type="ARBA" id="ARBA00022857"/>
    </source>
</evidence>
<evidence type="ECO:0000256" key="1">
    <source>
        <dbReference type="ARBA" id="ARBA00006484"/>
    </source>
</evidence>
<dbReference type="PRINTS" id="PR00081">
    <property type="entry name" value="GDHRDH"/>
</dbReference>
<keyword evidence="3" id="KW-0560">Oxidoreductase</keyword>
<dbReference type="AlphaFoldDB" id="A0A9W9KD25"/>
<dbReference type="InterPro" id="IPR002347">
    <property type="entry name" value="SDR_fam"/>
</dbReference>
<dbReference type="Proteomes" id="UP001149165">
    <property type="component" value="Unassembled WGS sequence"/>
</dbReference>
<dbReference type="OrthoDB" id="2962696at2759"/>
<dbReference type="InterPro" id="IPR036291">
    <property type="entry name" value="NAD(P)-bd_dom_sf"/>
</dbReference>
<keyword evidence="2" id="KW-0521">NADP</keyword>
<evidence type="ECO:0000313" key="5">
    <source>
        <dbReference type="Proteomes" id="UP001149165"/>
    </source>
</evidence>
<evidence type="ECO:0000256" key="3">
    <source>
        <dbReference type="ARBA" id="ARBA00023002"/>
    </source>
</evidence>